<dbReference type="Proteomes" id="UP000667802">
    <property type="component" value="Unassembled WGS sequence"/>
</dbReference>
<protein>
    <submittedName>
        <fullName evidence="1">Uncharacterized protein</fullName>
    </submittedName>
</protein>
<proteinExistence type="predicted"/>
<keyword evidence="2" id="KW-1185">Reference proteome</keyword>
<comment type="caution">
    <text evidence="1">The sequence shown here is derived from an EMBL/GenBank/DDBJ whole genome shotgun (WGS) entry which is preliminary data.</text>
</comment>
<dbReference type="EMBL" id="JAALHA020000041">
    <property type="protein sequence ID" value="MDR9900851.1"/>
    <property type="molecule type" value="Genomic_DNA"/>
</dbReference>
<sequence length="97" mass="10984">MTEVQATATQIPVSELITMLTAISDRNYTLFRQLESAFVSRYGVEVWQEFFNFRLLPGLDKPSSNWLLVQFCSAGIVSVKKIEEDESHSPEKRKGAA</sequence>
<name>A0AAP5IFN0_9CYAN</name>
<organism evidence="1 2">
    <name type="scientific">Aetokthonos hydrillicola Thurmond2011</name>
    <dbReference type="NCBI Taxonomy" id="2712845"/>
    <lineage>
        <taxon>Bacteria</taxon>
        <taxon>Bacillati</taxon>
        <taxon>Cyanobacteriota</taxon>
        <taxon>Cyanophyceae</taxon>
        <taxon>Nostocales</taxon>
        <taxon>Hapalosiphonaceae</taxon>
        <taxon>Aetokthonos</taxon>
    </lineage>
</organism>
<gene>
    <name evidence="1" type="ORF">G7B40_040915</name>
</gene>
<evidence type="ECO:0000313" key="2">
    <source>
        <dbReference type="Proteomes" id="UP000667802"/>
    </source>
</evidence>
<accession>A0AAP5IFN0</accession>
<dbReference type="AlphaFoldDB" id="A0AAP5IFN0"/>
<dbReference type="RefSeq" id="WP_208354008.1">
    <property type="nucleotide sequence ID" value="NZ_JAALHA020000041.1"/>
</dbReference>
<evidence type="ECO:0000313" key="1">
    <source>
        <dbReference type="EMBL" id="MDR9900851.1"/>
    </source>
</evidence>
<reference evidence="2" key="1">
    <citation type="journal article" date="2021" name="Science">
        <title>Hunting the eagle killer: A cyanobacterial neurotoxin causes vacuolar myelinopathy.</title>
        <authorList>
            <person name="Breinlinger S."/>
            <person name="Phillips T.J."/>
            <person name="Haram B.N."/>
            <person name="Mares J."/>
            <person name="Martinez Yerena J.A."/>
            <person name="Hrouzek P."/>
            <person name="Sobotka R."/>
            <person name="Henderson W.M."/>
            <person name="Schmieder P."/>
            <person name="Williams S.M."/>
            <person name="Lauderdale J.D."/>
            <person name="Wilde H.D."/>
            <person name="Gerrin W."/>
            <person name="Kust A."/>
            <person name="Washington J.W."/>
            <person name="Wagner C."/>
            <person name="Geier B."/>
            <person name="Liebeke M."/>
            <person name="Enke H."/>
            <person name="Niedermeyer T.H.J."/>
            <person name="Wilde S.B."/>
        </authorList>
    </citation>
    <scope>NUCLEOTIDE SEQUENCE [LARGE SCALE GENOMIC DNA]</scope>
    <source>
        <strain evidence="2">Thurmond2011</strain>
    </source>
</reference>